<feature type="chain" id="PRO_5043353497" evidence="1">
    <location>
        <begin position="20"/>
        <end position="419"/>
    </location>
</feature>
<gene>
    <name evidence="3" type="ORF">RM544_00645</name>
</gene>
<comment type="caution">
    <text evidence="3">The sequence shown here is derived from an EMBL/GenBank/DDBJ whole genome shotgun (WGS) entry which is preliminary data.</text>
</comment>
<dbReference type="SUPFAM" id="SSF50156">
    <property type="entry name" value="PDZ domain-like"/>
    <property type="match status" value="1"/>
</dbReference>
<dbReference type="GO" id="GO:0006508">
    <property type="term" value="P:proteolysis"/>
    <property type="evidence" value="ECO:0007669"/>
    <property type="project" value="UniProtKB-KW"/>
</dbReference>
<evidence type="ECO:0000256" key="1">
    <source>
        <dbReference type="SAM" id="SignalP"/>
    </source>
</evidence>
<accession>A0AAW8R1K2</accession>
<keyword evidence="3" id="KW-0645">Protease</keyword>
<dbReference type="PROSITE" id="PS00141">
    <property type="entry name" value="ASP_PROTEASE"/>
    <property type="match status" value="1"/>
</dbReference>
<dbReference type="Gene3D" id="2.40.70.10">
    <property type="entry name" value="Acid Proteases"/>
    <property type="match status" value="2"/>
</dbReference>
<dbReference type="Gene3D" id="2.30.42.10">
    <property type="match status" value="1"/>
</dbReference>
<protein>
    <submittedName>
        <fullName evidence="3">Aspartyl protease family protein</fullName>
    </submittedName>
</protein>
<dbReference type="SUPFAM" id="SSF50630">
    <property type="entry name" value="Acid proteases"/>
    <property type="match status" value="2"/>
</dbReference>
<keyword evidence="3" id="KW-0378">Hydrolase</keyword>
<organism evidence="3 4">
    <name type="scientific">Brumicola blandensis</name>
    <dbReference type="NCBI Taxonomy" id="3075611"/>
    <lineage>
        <taxon>Bacteria</taxon>
        <taxon>Pseudomonadati</taxon>
        <taxon>Pseudomonadota</taxon>
        <taxon>Gammaproteobacteria</taxon>
        <taxon>Alteromonadales</taxon>
        <taxon>Alteromonadaceae</taxon>
        <taxon>Brumicola</taxon>
    </lineage>
</organism>
<evidence type="ECO:0000259" key="2">
    <source>
        <dbReference type="Pfam" id="PF17820"/>
    </source>
</evidence>
<proteinExistence type="predicted"/>
<keyword evidence="4" id="KW-1185">Reference proteome</keyword>
<dbReference type="InterPro" id="IPR021109">
    <property type="entry name" value="Peptidase_aspartic_dom_sf"/>
</dbReference>
<dbReference type="InterPro" id="IPR001969">
    <property type="entry name" value="Aspartic_peptidase_AS"/>
</dbReference>
<name>A0AAW8R1K2_9ALTE</name>
<dbReference type="PROSITE" id="PS51257">
    <property type="entry name" value="PROKAR_LIPOPROTEIN"/>
    <property type="match status" value="1"/>
</dbReference>
<dbReference type="AlphaFoldDB" id="A0AAW8R1K2"/>
<dbReference type="GO" id="GO:0004190">
    <property type="term" value="F:aspartic-type endopeptidase activity"/>
    <property type="evidence" value="ECO:0007669"/>
    <property type="project" value="InterPro"/>
</dbReference>
<dbReference type="InterPro" id="IPR041489">
    <property type="entry name" value="PDZ_6"/>
</dbReference>
<reference evidence="3 4" key="1">
    <citation type="submission" date="2023-09" db="EMBL/GenBank/DDBJ databases">
        <authorList>
            <person name="Rey-Velasco X."/>
        </authorList>
    </citation>
    <scope>NUCLEOTIDE SEQUENCE [LARGE SCALE GENOMIC DNA]</scope>
    <source>
        <strain evidence="3 4">W409</strain>
    </source>
</reference>
<dbReference type="CDD" id="cd05483">
    <property type="entry name" value="retropepsin_like_bacteria"/>
    <property type="match status" value="1"/>
</dbReference>
<keyword evidence="1" id="KW-0732">Signal</keyword>
<feature type="signal peptide" evidence="1">
    <location>
        <begin position="1"/>
        <end position="19"/>
    </location>
</feature>
<dbReference type="Pfam" id="PF13650">
    <property type="entry name" value="Asp_protease_2"/>
    <property type="match status" value="2"/>
</dbReference>
<dbReference type="Pfam" id="PF17820">
    <property type="entry name" value="PDZ_6"/>
    <property type="match status" value="1"/>
</dbReference>
<sequence>MTRLIRTMCFLLFTTMSLSACSIANSLRMMNANNGIEPIWNQDTTGMPYTALQAFYIGEKPYIKVKANGQQELLFLIDTGASFTMLFDTKDSAKLTFERGFSLEVAGWGEGKNTPAYQTELRSLSFGDIEFKDVKVAYIPISTSQYYMTPDEAIFDGVLGHDLLQHFVWTFDKREGLISASELAFSANENDVVLPFDVSLSKLSIPVSVTFNDKDTINREVLIDTGSRHYMKLNSAFPKNNDIELPKASIQAADFGLSGKAEHIRVTLPKLELGSLVLHNVKANIIDSNDEDDWWIIGSALMNQFVTIFDYPNKQFVIRQYPHMEFITKFNLAGIDLRKLIDGNFLVRYVYPGLPGELAGLKAGQRIMSINGIQSNELSEQDWLEMNAIPSNFVFCFEDTSCQNLSSKHISGYSDNEVN</sequence>
<dbReference type="Proteomes" id="UP001249020">
    <property type="component" value="Unassembled WGS sequence"/>
</dbReference>
<feature type="domain" description="PDZ" evidence="2">
    <location>
        <begin position="347"/>
        <end position="385"/>
    </location>
</feature>
<evidence type="ECO:0000313" key="3">
    <source>
        <dbReference type="EMBL" id="MDT0581038.1"/>
    </source>
</evidence>
<dbReference type="InterPro" id="IPR034122">
    <property type="entry name" value="Retropepsin-like_bacterial"/>
</dbReference>
<dbReference type="RefSeq" id="WP_311359853.1">
    <property type="nucleotide sequence ID" value="NZ_JAVRIE010000001.1"/>
</dbReference>
<dbReference type="InterPro" id="IPR036034">
    <property type="entry name" value="PDZ_sf"/>
</dbReference>
<evidence type="ECO:0000313" key="4">
    <source>
        <dbReference type="Proteomes" id="UP001249020"/>
    </source>
</evidence>
<dbReference type="EMBL" id="JAVRIE010000001">
    <property type="protein sequence ID" value="MDT0581038.1"/>
    <property type="molecule type" value="Genomic_DNA"/>
</dbReference>